<keyword evidence="4" id="KW-0560">Oxidoreductase</keyword>
<keyword evidence="3" id="KW-0479">Metal-binding</keyword>
<evidence type="ECO:0000256" key="3">
    <source>
        <dbReference type="ARBA" id="ARBA00022723"/>
    </source>
</evidence>
<dbReference type="PANTHER" id="PTHR19372">
    <property type="entry name" value="SULFITE REDUCTASE"/>
    <property type="match status" value="1"/>
</dbReference>
<dbReference type="InterPro" id="IPR000572">
    <property type="entry name" value="OxRdtase_Mopterin-bd_dom"/>
</dbReference>
<dbReference type="RefSeq" id="WP_035964590.1">
    <property type="nucleotide sequence ID" value="NZ_JROM01000041.1"/>
</dbReference>
<name>A0A0B0D7Q1_9MICC</name>
<dbReference type="GO" id="GO:0043546">
    <property type="term" value="F:molybdopterin cofactor binding"/>
    <property type="evidence" value="ECO:0007669"/>
    <property type="project" value="TreeGrafter"/>
</dbReference>
<evidence type="ECO:0000256" key="2">
    <source>
        <dbReference type="ARBA" id="ARBA00022505"/>
    </source>
</evidence>
<dbReference type="GO" id="GO:0030151">
    <property type="term" value="F:molybdenum ion binding"/>
    <property type="evidence" value="ECO:0007669"/>
    <property type="project" value="InterPro"/>
</dbReference>
<dbReference type="SUPFAM" id="SSF56524">
    <property type="entry name" value="Oxidoreductase molybdopterin-binding domain"/>
    <property type="match status" value="1"/>
</dbReference>
<dbReference type="InterPro" id="IPR036374">
    <property type="entry name" value="OxRdtase_Mopterin-bd_sf"/>
</dbReference>
<dbReference type="InterPro" id="IPR014756">
    <property type="entry name" value="Ig_E-set"/>
</dbReference>
<dbReference type="InterPro" id="IPR008335">
    <property type="entry name" value="Mopterin_OxRdtase_euk"/>
</dbReference>
<dbReference type="Pfam" id="PF00174">
    <property type="entry name" value="Oxidored_molyb"/>
    <property type="match status" value="1"/>
</dbReference>
<dbReference type="Gene3D" id="2.60.40.650">
    <property type="match status" value="1"/>
</dbReference>
<dbReference type="CDD" id="cd02110">
    <property type="entry name" value="SO_family_Moco_dimer"/>
    <property type="match status" value="1"/>
</dbReference>
<dbReference type="GO" id="GO:0006790">
    <property type="term" value="P:sulfur compound metabolic process"/>
    <property type="evidence" value="ECO:0007669"/>
    <property type="project" value="TreeGrafter"/>
</dbReference>
<evidence type="ECO:0000259" key="5">
    <source>
        <dbReference type="Pfam" id="PF00174"/>
    </source>
</evidence>
<keyword evidence="2" id="KW-0500">Molybdenum</keyword>
<dbReference type="GO" id="GO:0008482">
    <property type="term" value="F:sulfite oxidase activity"/>
    <property type="evidence" value="ECO:0007669"/>
    <property type="project" value="TreeGrafter"/>
</dbReference>
<evidence type="ECO:0000313" key="8">
    <source>
        <dbReference type="Proteomes" id="UP000030664"/>
    </source>
</evidence>
<protein>
    <submittedName>
        <fullName evidence="7">Sulfite oxidase</fullName>
    </submittedName>
</protein>
<accession>A0A0B0D7Q1</accession>
<evidence type="ECO:0000313" key="7">
    <source>
        <dbReference type="EMBL" id="KHE73966.1"/>
    </source>
</evidence>
<comment type="cofactor">
    <cofactor evidence="1">
        <name>Mo-molybdopterin</name>
        <dbReference type="ChEBI" id="CHEBI:71302"/>
    </cofactor>
</comment>
<dbReference type="PANTHER" id="PTHR19372:SF7">
    <property type="entry name" value="SULFITE OXIDASE, MITOCHONDRIAL"/>
    <property type="match status" value="1"/>
</dbReference>
<dbReference type="Proteomes" id="UP000030664">
    <property type="component" value="Unassembled WGS sequence"/>
</dbReference>
<sequence>MWHKRDDMIVHETDPYNAEPPRSGLHDPITTPDSFYVRNHGPVPENDPGDWAVTVDGLVDESASFTPERLREEFTHHTLTATMQCAGNRRAGFLPVRDIPGEDPWGPGATSTALWTGARLCDVLRSVGVADGARHVEFTASDVSDLADPPQAYGGSIPLAKALSSEVLLAWAMNGEPLPLVHGAPVRVVVPGYVGARSVKWLRGITVRADPSENYFQATAYRVLPPEADPDHAGPGDGISLGSVALNCDILSPEEHEHVPGGPVRVTGYAYAGDDRTVARVDVSGDDGRTWHQAELDAAASPWAWQHWEAFVPVTGAGSHVLMARAWDSTGACQPESPRALWNPKGYVNNSWARVEVAVE</sequence>
<dbReference type="InterPro" id="IPR005066">
    <property type="entry name" value="MoCF_OxRdtse_dimer"/>
</dbReference>
<dbReference type="Gene3D" id="3.90.420.10">
    <property type="entry name" value="Oxidoreductase, molybdopterin-binding domain"/>
    <property type="match status" value="1"/>
</dbReference>
<comment type="caution">
    <text evidence="7">The sequence shown here is derived from an EMBL/GenBank/DDBJ whole genome shotgun (WGS) entry which is preliminary data.</text>
</comment>
<feature type="domain" description="Moybdenum cofactor oxidoreductase dimerisation" evidence="6">
    <location>
        <begin position="245"/>
        <end position="359"/>
    </location>
</feature>
<dbReference type="GO" id="GO:0020037">
    <property type="term" value="F:heme binding"/>
    <property type="evidence" value="ECO:0007669"/>
    <property type="project" value="TreeGrafter"/>
</dbReference>
<dbReference type="STRING" id="223184.AS25_09300"/>
<evidence type="ECO:0000256" key="4">
    <source>
        <dbReference type="ARBA" id="ARBA00023002"/>
    </source>
</evidence>
<dbReference type="Pfam" id="PF03404">
    <property type="entry name" value="Mo-co_dimer"/>
    <property type="match status" value="1"/>
</dbReference>
<dbReference type="EMBL" id="JROM01000041">
    <property type="protein sequence ID" value="KHE73966.1"/>
    <property type="molecule type" value="Genomic_DNA"/>
</dbReference>
<evidence type="ECO:0000256" key="1">
    <source>
        <dbReference type="ARBA" id="ARBA00001924"/>
    </source>
</evidence>
<proteinExistence type="predicted"/>
<gene>
    <name evidence="7" type="ORF">AS25_09300</name>
</gene>
<evidence type="ECO:0000259" key="6">
    <source>
        <dbReference type="Pfam" id="PF03404"/>
    </source>
</evidence>
<dbReference type="AlphaFoldDB" id="A0A0B0D7Q1"/>
<reference evidence="7 8" key="1">
    <citation type="submission" date="2014-09" db="EMBL/GenBank/DDBJ databases">
        <title>High-quality draft genome sequence of Kocuria marina SO9-6, an actinobacterium isolated from a copper mine.</title>
        <authorList>
            <person name="Castro D.B."/>
            <person name="Pereira L.B."/>
            <person name="Silva M.V."/>
            <person name="Silva B.P."/>
            <person name="Zanardi B.R."/>
            <person name="Carlos C."/>
            <person name="Belgini D.R."/>
            <person name="Limache E.G."/>
            <person name="Lacerda G.V."/>
            <person name="Nery M.B."/>
            <person name="Gomes M.B."/>
            <person name="Souza S."/>
            <person name="Silva T.M."/>
            <person name="Rodrigues V.D."/>
            <person name="Paulino L.C."/>
            <person name="Vicentini R."/>
            <person name="Ferraz L.F."/>
            <person name="Ottoboni L.M."/>
        </authorList>
    </citation>
    <scope>NUCLEOTIDE SEQUENCE [LARGE SCALE GENOMIC DNA]</scope>
    <source>
        <strain evidence="7 8">SO9-6</strain>
    </source>
</reference>
<dbReference type="PRINTS" id="PR00407">
    <property type="entry name" value="EUMOPTERIN"/>
</dbReference>
<dbReference type="SUPFAM" id="SSF81296">
    <property type="entry name" value="E set domains"/>
    <property type="match status" value="1"/>
</dbReference>
<dbReference type="eggNOG" id="COG2041">
    <property type="taxonomic scope" value="Bacteria"/>
</dbReference>
<organism evidence="7 8">
    <name type="scientific">Kocuria marina</name>
    <dbReference type="NCBI Taxonomy" id="223184"/>
    <lineage>
        <taxon>Bacteria</taxon>
        <taxon>Bacillati</taxon>
        <taxon>Actinomycetota</taxon>
        <taxon>Actinomycetes</taxon>
        <taxon>Micrococcales</taxon>
        <taxon>Micrococcaceae</taxon>
        <taxon>Kocuria</taxon>
    </lineage>
</organism>
<feature type="domain" description="Oxidoreductase molybdopterin-binding" evidence="5">
    <location>
        <begin position="40"/>
        <end position="216"/>
    </location>
</feature>